<dbReference type="RefSeq" id="WP_202245214.1">
    <property type="nucleotide sequence ID" value="NZ_JAESIY010000008.1"/>
</dbReference>
<gene>
    <name evidence="4" type="ORF">JL102_14815</name>
</gene>
<sequence length="384" mass="42909">MKKSFLILLVFAMSCSSSGTNDQNTDKVDSTKVASEKETPKEGLDRINLPDGFKIEVFAEVENARSLALSPSGVVYVGNREEDKVYALKDEDGDGKADKKYVLAEGLSSPNGVAFKDGDLYIAEISRILKLSDIETQLENPPAYEIVNDLYPTEGHHGWKYIAFGPDGKLYVPVGAPCNICESEDEIFATITRMNPDGTGREIVAKGIRNTVGFDWKPDTKELWFTDNGRDMMGDNFPPGELNRLTKKGQHFGYPYCHGGEIADPEFGEKFPCSDFVPPVWKFEAHTASLGFTFYTGDMFPEEYKGDIIVAQHGSWNRSKKIGYRLMHVSIEGNRATKAEVFADGWLNDQTQTNWGRPVDVIQLKDGSILVSDDFGHNVYRIYY</sequence>
<protein>
    <submittedName>
        <fullName evidence="4">Sorbosone dehydrogenase family protein</fullName>
    </submittedName>
</protein>
<dbReference type="SUPFAM" id="SSF50952">
    <property type="entry name" value="Soluble quinoprotein glucose dehydrogenase"/>
    <property type="match status" value="1"/>
</dbReference>
<evidence type="ECO:0000313" key="5">
    <source>
        <dbReference type="Proteomes" id="UP000659388"/>
    </source>
</evidence>
<evidence type="ECO:0000259" key="3">
    <source>
        <dbReference type="Pfam" id="PF23500"/>
    </source>
</evidence>
<evidence type="ECO:0000313" key="4">
    <source>
        <dbReference type="EMBL" id="MBL3657417.1"/>
    </source>
</evidence>
<dbReference type="PROSITE" id="PS51257">
    <property type="entry name" value="PROKAR_LIPOPROTEIN"/>
    <property type="match status" value="1"/>
</dbReference>
<evidence type="ECO:0000256" key="2">
    <source>
        <dbReference type="SAM" id="SignalP"/>
    </source>
</evidence>
<feature type="signal peptide" evidence="2">
    <location>
        <begin position="1"/>
        <end position="19"/>
    </location>
</feature>
<dbReference type="InterPro" id="IPR011042">
    <property type="entry name" value="6-blade_b-propeller_TolB-like"/>
</dbReference>
<dbReference type="PANTHER" id="PTHR33546:SF1">
    <property type="entry name" value="LARGE, MULTIFUNCTIONAL SECRETED PROTEIN"/>
    <property type="match status" value="1"/>
</dbReference>
<dbReference type="AlphaFoldDB" id="A0A937K252"/>
<dbReference type="Gene3D" id="2.120.10.30">
    <property type="entry name" value="TolB, C-terminal domain"/>
    <property type="match status" value="1"/>
</dbReference>
<keyword evidence="2" id="KW-0732">Signal</keyword>
<comment type="caution">
    <text evidence="4">The sequence shown here is derived from an EMBL/GenBank/DDBJ whole genome shotgun (WGS) entry which is preliminary data.</text>
</comment>
<evidence type="ECO:0000256" key="1">
    <source>
        <dbReference type="SAM" id="MobiDB-lite"/>
    </source>
</evidence>
<feature type="region of interest" description="Disordered" evidence="1">
    <location>
        <begin position="17"/>
        <end position="43"/>
    </location>
</feature>
<feature type="chain" id="PRO_5037114784" evidence="2">
    <location>
        <begin position="20"/>
        <end position="384"/>
    </location>
</feature>
<reference evidence="4" key="1">
    <citation type="submission" date="2021-01" db="EMBL/GenBank/DDBJ databases">
        <title>Fulvivirga kasyanovii gen. nov., sp nov., a novel member of the phylum Bacteroidetes isolated from seawater in a mussel farm.</title>
        <authorList>
            <person name="Zhao L.-H."/>
            <person name="Wang Z.-J."/>
        </authorList>
    </citation>
    <scope>NUCLEOTIDE SEQUENCE</scope>
    <source>
        <strain evidence="4">2943</strain>
    </source>
</reference>
<dbReference type="EMBL" id="JAESIY010000008">
    <property type="protein sequence ID" value="MBL3657417.1"/>
    <property type="molecule type" value="Genomic_DNA"/>
</dbReference>
<accession>A0A937K252</accession>
<feature type="compositionally biased region" description="Basic and acidic residues" evidence="1">
    <location>
        <begin position="24"/>
        <end position="43"/>
    </location>
</feature>
<dbReference type="InterPro" id="IPR011041">
    <property type="entry name" value="Quinoprot_gluc/sorb_DH_b-prop"/>
</dbReference>
<name>A0A937K252_9BACT</name>
<dbReference type="Proteomes" id="UP000659388">
    <property type="component" value="Unassembled WGS sequence"/>
</dbReference>
<dbReference type="PANTHER" id="PTHR33546">
    <property type="entry name" value="LARGE, MULTIFUNCTIONAL SECRETED PROTEIN-RELATED"/>
    <property type="match status" value="1"/>
</dbReference>
<dbReference type="InterPro" id="IPR055557">
    <property type="entry name" value="DUF7133"/>
</dbReference>
<dbReference type="Pfam" id="PF23500">
    <property type="entry name" value="DUF7133"/>
    <property type="match status" value="1"/>
</dbReference>
<keyword evidence="5" id="KW-1185">Reference proteome</keyword>
<organism evidence="4 5">
    <name type="scientific">Fulvivirga sediminis</name>
    <dbReference type="NCBI Taxonomy" id="2803949"/>
    <lineage>
        <taxon>Bacteria</taxon>
        <taxon>Pseudomonadati</taxon>
        <taxon>Bacteroidota</taxon>
        <taxon>Cytophagia</taxon>
        <taxon>Cytophagales</taxon>
        <taxon>Fulvivirgaceae</taxon>
        <taxon>Fulvivirga</taxon>
    </lineage>
</organism>
<proteinExistence type="predicted"/>
<feature type="domain" description="DUF7133" evidence="3">
    <location>
        <begin position="40"/>
        <end position="314"/>
    </location>
</feature>